<dbReference type="GO" id="GO:0032993">
    <property type="term" value="C:protein-DNA complex"/>
    <property type="evidence" value="ECO:0007669"/>
    <property type="project" value="TreeGrafter"/>
</dbReference>
<proteinExistence type="predicted"/>
<keyword evidence="5" id="KW-0804">Transcription</keyword>
<dbReference type="Gene3D" id="3.40.50.2300">
    <property type="match status" value="1"/>
</dbReference>
<dbReference type="GO" id="GO:0000156">
    <property type="term" value="F:phosphorelay response regulator activity"/>
    <property type="evidence" value="ECO:0007669"/>
    <property type="project" value="TreeGrafter"/>
</dbReference>
<dbReference type="InterPro" id="IPR001867">
    <property type="entry name" value="OmpR/PhoB-type_DNA-bd"/>
</dbReference>
<dbReference type="SMART" id="SM00862">
    <property type="entry name" value="Trans_reg_C"/>
    <property type="match status" value="1"/>
</dbReference>
<reference evidence="10" key="1">
    <citation type="submission" date="2023-01" db="EMBL/GenBank/DDBJ databases">
        <title>Comparative Genomic Analysis of the Clinically-Derived Winkia Strain NY0527 Provides Evidence into the Taxonomic Reassignment of Winkia neuii and Characterizes Their Virulence Traits.</title>
        <authorList>
            <person name="Cai X."/>
            <person name="Peng Y."/>
            <person name="Li M."/>
            <person name="Qiu Y."/>
            <person name="Wang Y."/>
            <person name="Xu L."/>
            <person name="Hou Q."/>
        </authorList>
    </citation>
    <scope>NUCLEOTIDE SEQUENCE</scope>
    <source>
        <strain evidence="10">NY0527</strain>
    </source>
</reference>
<dbReference type="CDD" id="cd00383">
    <property type="entry name" value="trans_reg_C"/>
    <property type="match status" value="1"/>
</dbReference>
<keyword evidence="2" id="KW-0902">Two-component regulatory system</keyword>
<evidence type="ECO:0000256" key="4">
    <source>
        <dbReference type="ARBA" id="ARBA00023125"/>
    </source>
</evidence>
<evidence type="ECO:0000313" key="11">
    <source>
        <dbReference type="Proteomes" id="UP001211044"/>
    </source>
</evidence>
<evidence type="ECO:0000256" key="6">
    <source>
        <dbReference type="PROSITE-ProRule" id="PRU00169"/>
    </source>
</evidence>
<dbReference type="InterPro" id="IPR039420">
    <property type="entry name" value="WalR-like"/>
</dbReference>
<dbReference type="InterPro" id="IPR001789">
    <property type="entry name" value="Sig_transdc_resp-reg_receiver"/>
</dbReference>
<feature type="DNA-binding region" description="OmpR/PhoB-type" evidence="7">
    <location>
        <begin position="127"/>
        <end position="227"/>
    </location>
</feature>
<evidence type="ECO:0000256" key="1">
    <source>
        <dbReference type="ARBA" id="ARBA00022553"/>
    </source>
</evidence>
<dbReference type="GO" id="GO:0005829">
    <property type="term" value="C:cytosol"/>
    <property type="evidence" value="ECO:0007669"/>
    <property type="project" value="TreeGrafter"/>
</dbReference>
<dbReference type="SUPFAM" id="SSF46894">
    <property type="entry name" value="C-terminal effector domain of the bipartite response regulators"/>
    <property type="match status" value="1"/>
</dbReference>
<evidence type="ECO:0000313" key="10">
    <source>
        <dbReference type="EMBL" id="WCE45191.1"/>
    </source>
</evidence>
<feature type="modified residue" description="4-aspartylphosphate" evidence="6">
    <location>
        <position position="53"/>
    </location>
</feature>
<feature type="domain" description="OmpR/PhoB-type" evidence="9">
    <location>
        <begin position="127"/>
        <end position="227"/>
    </location>
</feature>
<evidence type="ECO:0000259" key="9">
    <source>
        <dbReference type="PROSITE" id="PS51755"/>
    </source>
</evidence>
<dbReference type="Proteomes" id="UP001211044">
    <property type="component" value="Chromosome"/>
</dbReference>
<evidence type="ECO:0000256" key="2">
    <source>
        <dbReference type="ARBA" id="ARBA00023012"/>
    </source>
</evidence>
<dbReference type="KEGG" id="wne:PIG85_05800"/>
<dbReference type="SUPFAM" id="SSF52172">
    <property type="entry name" value="CheY-like"/>
    <property type="match status" value="1"/>
</dbReference>
<evidence type="ECO:0000256" key="3">
    <source>
        <dbReference type="ARBA" id="ARBA00023015"/>
    </source>
</evidence>
<dbReference type="AlphaFoldDB" id="A0AB38XLM6"/>
<keyword evidence="1 6" id="KW-0597">Phosphoprotein</keyword>
<dbReference type="Gene3D" id="1.10.10.10">
    <property type="entry name" value="Winged helix-like DNA-binding domain superfamily/Winged helix DNA-binding domain"/>
    <property type="match status" value="1"/>
</dbReference>
<dbReference type="SMART" id="SM00448">
    <property type="entry name" value="REC"/>
    <property type="match status" value="1"/>
</dbReference>
<dbReference type="FunFam" id="3.40.50.2300:FF:000001">
    <property type="entry name" value="DNA-binding response regulator PhoB"/>
    <property type="match status" value="1"/>
</dbReference>
<dbReference type="RefSeq" id="WP_239181367.1">
    <property type="nucleotide sequence ID" value="NZ_CP116394.1"/>
</dbReference>
<dbReference type="InterPro" id="IPR016032">
    <property type="entry name" value="Sig_transdc_resp-reg_C-effctor"/>
</dbReference>
<dbReference type="Pfam" id="PF00072">
    <property type="entry name" value="Response_reg"/>
    <property type="match status" value="1"/>
</dbReference>
<feature type="domain" description="Response regulatory" evidence="8">
    <location>
        <begin position="4"/>
        <end position="117"/>
    </location>
</feature>
<dbReference type="EMBL" id="CP116394">
    <property type="protein sequence ID" value="WCE45191.1"/>
    <property type="molecule type" value="Genomic_DNA"/>
</dbReference>
<organism evidence="10 11">
    <name type="scientific">Winkia neuii subsp. anitrata</name>
    <dbReference type="NCBI Taxonomy" id="29318"/>
    <lineage>
        <taxon>Bacteria</taxon>
        <taxon>Bacillati</taxon>
        <taxon>Actinomycetota</taxon>
        <taxon>Actinomycetes</taxon>
        <taxon>Actinomycetales</taxon>
        <taxon>Actinomycetaceae</taxon>
        <taxon>Winkia</taxon>
    </lineage>
</organism>
<keyword evidence="3" id="KW-0805">Transcription regulation</keyword>
<accession>A0AB38XLM6</accession>
<gene>
    <name evidence="10" type="ORF">PIG85_05800</name>
</gene>
<dbReference type="Gene3D" id="6.10.250.690">
    <property type="match status" value="1"/>
</dbReference>
<dbReference type="Pfam" id="PF00486">
    <property type="entry name" value="Trans_reg_C"/>
    <property type="match status" value="1"/>
</dbReference>
<dbReference type="CDD" id="cd17574">
    <property type="entry name" value="REC_OmpR"/>
    <property type="match status" value="1"/>
</dbReference>
<evidence type="ECO:0000256" key="5">
    <source>
        <dbReference type="ARBA" id="ARBA00023163"/>
    </source>
</evidence>
<dbReference type="InterPro" id="IPR011006">
    <property type="entry name" value="CheY-like_superfamily"/>
</dbReference>
<dbReference type="PROSITE" id="PS50110">
    <property type="entry name" value="RESPONSE_REGULATORY"/>
    <property type="match status" value="1"/>
</dbReference>
<sequence>MKPLALVVDDEVQMTAVVSFALQTEGIESIVAHSGTAAWKLFTERDFDLVVLDLMLPDITGTTLAKRIRTTSTVPLIMLTALSEVDQRIEGFEAGADDYLPKPFSPRELALRARALLKRMGPSSERIDRIERDKFVLFPGRGQAFYANSNLGLTETEFAMLTALIEADGATLSVRELLNLVWETTSVQGGRNMVKTTIYRLRKKLATAGAPPESIKAIRGRGYSFHPK</sequence>
<dbReference type="GO" id="GO:0006355">
    <property type="term" value="P:regulation of DNA-templated transcription"/>
    <property type="evidence" value="ECO:0007669"/>
    <property type="project" value="InterPro"/>
</dbReference>
<dbReference type="PROSITE" id="PS51755">
    <property type="entry name" value="OMPR_PHOB"/>
    <property type="match status" value="1"/>
</dbReference>
<dbReference type="GO" id="GO:0000976">
    <property type="term" value="F:transcription cis-regulatory region binding"/>
    <property type="evidence" value="ECO:0007669"/>
    <property type="project" value="TreeGrafter"/>
</dbReference>
<dbReference type="InterPro" id="IPR036388">
    <property type="entry name" value="WH-like_DNA-bd_sf"/>
</dbReference>
<name>A0AB38XLM6_9ACTO</name>
<evidence type="ECO:0000256" key="7">
    <source>
        <dbReference type="PROSITE-ProRule" id="PRU01091"/>
    </source>
</evidence>
<protein>
    <submittedName>
        <fullName evidence="10">Response regulator transcription factor</fullName>
    </submittedName>
</protein>
<evidence type="ECO:0000259" key="8">
    <source>
        <dbReference type="PROSITE" id="PS50110"/>
    </source>
</evidence>
<keyword evidence="4 7" id="KW-0238">DNA-binding</keyword>
<dbReference type="PANTHER" id="PTHR48111">
    <property type="entry name" value="REGULATOR OF RPOS"/>
    <property type="match status" value="1"/>
</dbReference>
<dbReference type="PANTHER" id="PTHR48111:SF1">
    <property type="entry name" value="TWO-COMPONENT RESPONSE REGULATOR ORR33"/>
    <property type="match status" value="1"/>
</dbReference>